<evidence type="ECO:0000313" key="8">
    <source>
        <dbReference type="Proteomes" id="UP000051450"/>
    </source>
</evidence>
<feature type="transmembrane region" description="Helical" evidence="6">
    <location>
        <begin position="354"/>
        <end position="372"/>
    </location>
</feature>
<evidence type="ECO:0000256" key="3">
    <source>
        <dbReference type="ARBA" id="ARBA00022692"/>
    </source>
</evidence>
<dbReference type="Pfam" id="PF01943">
    <property type="entry name" value="Polysacc_synt"/>
    <property type="match status" value="1"/>
</dbReference>
<dbReference type="OrthoDB" id="9775950at2"/>
<protein>
    <submittedName>
        <fullName evidence="7">Uncharacterized protein</fullName>
    </submittedName>
</protein>
<keyword evidence="5 6" id="KW-0472">Membrane</keyword>
<evidence type="ECO:0000313" key="7">
    <source>
        <dbReference type="EMBL" id="KRK45653.1"/>
    </source>
</evidence>
<dbReference type="GO" id="GO:0005886">
    <property type="term" value="C:plasma membrane"/>
    <property type="evidence" value="ECO:0007669"/>
    <property type="project" value="UniProtKB-SubCell"/>
</dbReference>
<evidence type="ECO:0000256" key="1">
    <source>
        <dbReference type="ARBA" id="ARBA00004651"/>
    </source>
</evidence>
<keyword evidence="2" id="KW-1003">Cell membrane</keyword>
<keyword evidence="3 6" id="KW-0812">Transmembrane</keyword>
<dbReference type="PATRIC" id="fig|1423719.4.peg.1325"/>
<keyword evidence="4 6" id="KW-1133">Transmembrane helix</keyword>
<dbReference type="RefSeq" id="WP_057974358.1">
    <property type="nucleotide sequence ID" value="NZ_AZDI01000006.1"/>
</dbReference>
<evidence type="ECO:0000256" key="6">
    <source>
        <dbReference type="SAM" id="Phobius"/>
    </source>
</evidence>
<feature type="transmembrane region" description="Helical" evidence="6">
    <location>
        <begin position="410"/>
        <end position="430"/>
    </location>
</feature>
<dbReference type="AlphaFoldDB" id="A0A0R1HGT3"/>
<dbReference type="Proteomes" id="UP000051450">
    <property type="component" value="Unassembled WGS sequence"/>
</dbReference>
<dbReference type="CDD" id="cd13124">
    <property type="entry name" value="MATE_SpoVB_like"/>
    <property type="match status" value="1"/>
</dbReference>
<evidence type="ECO:0000256" key="4">
    <source>
        <dbReference type="ARBA" id="ARBA00022989"/>
    </source>
</evidence>
<organism evidence="7 8">
    <name type="scientific">Dellaglioa algida DSM 15638</name>
    <dbReference type="NCBI Taxonomy" id="1423719"/>
    <lineage>
        <taxon>Bacteria</taxon>
        <taxon>Bacillati</taxon>
        <taxon>Bacillota</taxon>
        <taxon>Bacilli</taxon>
        <taxon>Lactobacillales</taxon>
        <taxon>Lactobacillaceae</taxon>
        <taxon>Dellaglioa</taxon>
    </lineage>
</organism>
<dbReference type="PANTHER" id="PTHR30250:SF29">
    <property type="entry name" value="POLYSACCHARIDE BIOSYNTHESIS PROTEIN C-TERMINAL DOMAIN-CONTAINING PROTEIN"/>
    <property type="match status" value="1"/>
</dbReference>
<feature type="transmembrane region" description="Helical" evidence="6">
    <location>
        <begin position="127"/>
        <end position="145"/>
    </location>
</feature>
<feature type="transmembrane region" description="Helical" evidence="6">
    <location>
        <begin position="88"/>
        <end position="107"/>
    </location>
</feature>
<keyword evidence="8" id="KW-1185">Reference proteome</keyword>
<feature type="transmembrane region" description="Helical" evidence="6">
    <location>
        <begin position="442"/>
        <end position="462"/>
    </location>
</feature>
<feature type="transmembrane region" description="Helical" evidence="6">
    <location>
        <begin position="50"/>
        <end position="68"/>
    </location>
</feature>
<evidence type="ECO:0000256" key="2">
    <source>
        <dbReference type="ARBA" id="ARBA00022475"/>
    </source>
</evidence>
<feature type="transmembrane region" description="Helical" evidence="6">
    <location>
        <begin position="384"/>
        <end position="404"/>
    </location>
</feature>
<evidence type="ECO:0000256" key="5">
    <source>
        <dbReference type="ARBA" id="ARBA00023136"/>
    </source>
</evidence>
<comment type="caution">
    <text evidence="7">The sequence shown here is derived from an EMBL/GenBank/DDBJ whole genome shotgun (WGS) entry which is preliminary data.</text>
</comment>
<proteinExistence type="predicted"/>
<dbReference type="PANTHER" id="PTHR30250">
    <property type="entry name" value="PST FAMILY PREDICTED COLANIC ACID TRANSPORTER"/>
    <property type="match status" value="1"/>
</dbReference>
<accession>A0A0R1HGT3</accession>
<dbReference type="EMBL" id="AZDI01000006">
    <property type="protein sequence ID" value="KRK45653.1"/>
    <property type="molecule type" value="Genomic_DNA"/>
</dbReference>
<dbReference type="InterPro" id="IPR050833">
    <property type="entry name" value="Poly_Biosynth_Transport"/>
</dbReference>
<feature type="transmembrane region" description="Helical" evidence="6">
    <location>
        <begin position="12"/>
        <end position="30"/>
    </location>
</feature>
<dbReference type="InterPro" id="IPR024923">
    <property type="entry name" value="PG_synth_SpoVB"/>
</dbReference>
<reference evidence="7 8" key="1">
    <citation type="journal article" date="2015" name="Genome Announc.">
        <title>Expanding the biotechnology potential of lactobacilli through comparative genomics of 213 strains and associated genera.</title>
        <authorList>
            <person name="Sun Z."/>
            <person name="Harris H.M."/>
            <person name="McCann A."/>
            <person name="Guo C."/>
            <person name="Argimon S."/>
            <person name="Zhang W."/>
            <person name="Yang X."/>
            <person name="Jeffery I.B."/>
            <person name="Cooney J.C."/>
            <person name="Kagawa T.F."/>
            <person name="Liu W."/>
            <person name="Song Y."/>
            <person name="Salvetti E."/>
            <person name="Wrobel A."/>
            <person name="Rasinkangas P."/>
            <person name="Parkhill J."/>
            <person name="Rea M.C."/>
            <person name="O'Sullivan O."/>
            <person name="Ritari J."/>
            <person name="Douillard F.P."/>
            <person name="Paul Ross R."/>
            <person name="Yang R."/>
            <person name="Briner A.E."/>
            <person name="Felis G.E."/>
            <person name="de Vos W.M."/>
            <person name="Barrangou R."/>
            <person name="Klaenhammer T.R."/>
            <person name="Caufield P.W."/>
            <person name="Cui Y."/>
            <person name="Zhang H."/>
            <person name="O'Toole P.W."/>
        </authorList>
    </citation>
    <scope>NUCLEOTIDE SEQUENCE [LARGE SCALE GENOMIC DNA]</scope>
    <source>
        <strain evidence="7 8">DSM 15638</strain>
    </source>
</reference>
<feature type="transmembrane region" description="Helical" evidence="6">
    <location>
        <begin position="230"/>
        <end position="250"/>
    </location>
</feature>
<feature type="transmembrane region" description="Helical" evidence="6">
    <location>
        <begin position="282"/>
        <end position="304"/>
    </location>
</feature>
<feature type="transmembrane region" description="Helical" evidence="6">
    <location>
        <begin position="474"/>
        <end position="497"/>
    </location>
</feature>
<dbReference type="InterPro" id="IPR002797">
    <property type="entry name" value="Polysacc_synth"/>
</dbReference>
<name>A0A0R1HGT3_9LACO</name>
<feature type="transmembrane region" description="Helical" evidence="6">
    <location>
        <begin position="187"/>
        <end position="209"/>
    </location>
</feature>
<feature type="transmembrane region" description="Helical" evidence="6">
    <location>
        <begin position="157"/>
        <end position="175"/>
    </location>
</feature>
<feature type="transmembrane region" description="Helical" evidence="6">
    <location>
        <begin position="316"/>
        <end position="342"/>
    </location>
</feature>
<sequence length="522" mass="57525">MGNKQLRHLMRGAMILSVASLIAKILSAIYRVPFQNLVGDTGFYIYQQVYPIYGIGMTFALTGFPVYISKLIAEEPLEEDKIKLSQDIFIVLGVFSMIVFFGLQLGASKIAVAMGDNQLDGLIKSVSFMFLFLPVLAVGRGYYQGIFEMDKTAVSQVVEQLLRVGLIILAAYIAVENKMSLYSMGSWAMFGATVGAIGASLSFCHFFSVDFKKVTMHLDRRRLMAVTKKLFSEGLVICLFAAMMVLLQLIDSFTVKNGLVHFGYSNAAAKSLKGIYDRAQPLVQLGLVISVGFSSMLLPSLAAARRENRKRDFQRYAKMLVHVTVALSMAATVGLVALMPMINQFLFGDQLQNGTLSVYMISIFLAAVIGTYNSVLQSLGLYRTAVISLLMGLLLKMGINFYLVSVMGTVGASVATILSLLVVLIAMWIMSPSEIRQLLIDPLFMIKLTLVCVMMGIVVYLLDNQLINLVDDNRLLSGLAALISGSIGAGIFALMAIKWQLFSIREWLSLPFGKRILKKIRR</sequence>
<gene>
    <name evidence="7" type="ORF">FC66_GL001304</name>
</gene>
<comment type="subcellular location">
    <subcellularLocation>
        <location evidence="1">Cell membrane</location>
        <topology evidence="1">Multi-pass membrane protein</topology>
    </subcellularLocation>
</comment>
<dbReference type="STRING" id="1423719.FC66_GL001304"/>